<proteinExistence type="predicted"/>
<evidence type="ECO:0000313" key="1">
    <source>
        <dbReference type="EMBL" id="GAG19407.1"/>
    </source>
</evidence>
<evidence type="ECO:0008006" key="2">
    <source>
        <dbReference type="Google" id="ProtNLM"/>
    </source>
</evidence>
<sequence length="71" mass="8255">FDSNYLQEDRIEIPVQINGKLRGLISAPLNIQMEDLLDLAQKDDKIAKYLLDKEIKKKIYVPKKMLNLVVI</sequence>
<reference evidence="1" key="1">
    <citation type="journal article" date="2014" name="Front. Microbiol.">
        <title>High frequency of phylogenetically diverse reductive dehalogenase-homologous genes in deep subseafloor sedimentary metagenomes.</title>
        <authorList>
            <person name="Kawai M."/>
            <person name="Futagami T."/>
            <person name="Toyoda A."/>
            <person name="Takaki Y."/>
            <person name="Nishi S."/>
            <person name="Hori S."/>
            <person name="Arai W."/>
            <person name="Tsubouchi T."/>
            <person name="Morono Y."/>
            <person name="Uchiyama I."/>
            <person name="Ito T."/>
            <person name="Fujiyama A."/>
            <person name="Inagaki F."/>
            <person name="Takami H."/>
        </authorList>
    </citation>
    <scope>NUCLEOTIDE SEQUENCE</scope>
    <source>
        <strain evidence="1">Expedition CK06-06</strain>
    </source>
</reference>
<gene>
    <name evidence="1" type="ORF">S01H1_58411</name>
</gene>
<dbReference type="Gene3D" id="3.10.20.590">
    <property type="match status" value="1"/>
</dbReference>
<dbReference type="SUPFAM" id="SSF47323">
    <property type="entry name" value="Anticodon-binding domain of a subclass of class I aminoacyl-tRNA synthetases"/>
    <property type="match status" value="1"/>
</dbReference>
<accession>X0W835</accession>
<protein>
    <recommendedName>
        <fullName evidence="2">Leucine--tRNA ligase</fullName>
    </recommendedName>
</protein>
<dbReference type="GO" id="GO:0006418">
    <property type="term" value="P:tRNA aminoacylation for protein translation"/>
    <property type="evidence" value="ECO:0007669"/>
    <property type="project" value="InterPro"/>
</dbReference>
<dbReference type="GO" id="GO:0004812">
    <property type="term" value="F:aminoacyl-tRNA ligase activity"/>
    <property type="evidence" value="ECO:0007669"/>
    <property type="project" value="InterPro"/>
</dbReference>
<name>X0W835_9ZZZZ</name>
<dbReference type="GO" id="GO:0005524">
    <property type="term" value="F:ATP binding"/>
    <property type="evidence" value="ECO:0007669"/>
    <property type="project" value="InterPro"/>
</dbReference>
<organism evidence="1">
    <name type="scientific">marine sediment metagenome</name>
    <dbReference type="NCBI Taxonomy" id="412755"/>
    <lineage>
        <taxon>unclassified sequences</taxon>
        <taxon>metagenomes</taxon>
        <taxon>ecological metagenomes</taxon>
    </lineage>
</organism>
<feature type="non-terminal residue" evidence="1">
    <location>
        <position position="1"/>
    </location>
</feature>
<comment type="caution">
    <text evidence="1">The sequence shown here is derived from an EMBL/GenBank/DDBJ whole genome shotgun (WGS) entry which is preliminary data.</text>
</comment>
<dbReference type="AlphaFoldDB" id="X0W835"/>
<dbReference type="InterPro" id="IPR009080">
    <property type="entry name" value="tRNAsynth_Ia_anticodon-bd"/>
</dbReference>
<dbReference type="EMBL" id="BARS01038158">
    <property type="protein sequence ID" value="GAG19407.1"/>
    <property type="molecule type" value="Genomic_DNA"/>
</dbReference>